<proteinExistence type="inferred from homology"/>
<sequence length="313" mass="33515">MQGLRTPPAHFSTKKTRILDQLAVPDAEYSDASPKGTVDEGIRHLIDQINQVEGFVTTSSCAGRVSVFVEGQKKTHDDSPEPDGGGERQQVAGVGGKGAGGAWLFVSHDVVGSGDWISALQLEEGGEANVGLAEQRLIHFKFEPMILHVLAASPPHAQLLIRAALQAGFRESGAVNLTAASADDQPTPMVAVRSMGLSFESLIGSQVGPNAEGGRRLLVSKTYLETLMAIANERFAENAKRITRFQDALSSVLTDPPPTKMGADGTAWENAAVRRERKRVEGLQRRAQLQRQKTLDGMSEEEAIDIANALSGL</sequence>
<feature type="domain" description="tRNA wybutosine-synthesizing protein" evidence="10">
    <location>
        <begin position="14"/>
        <end position="250"/>
    </location>
</feature>
<name>A0A9P4YZ47_9HYPO</name>
<evidence type="ECO:0000256" key="7">
    <source>
        <dbReference type="ARBA" id="ARBA00030554"/>
    </source>
</evidence>
<evidence type="ECO:0000256" key="9">
    <source>
        <dbReference type="SAM" id="MobiDB-lite"/>
    </source>
</evidence>
<comment type="catalytic activity">
    <reaction evidence="8">
        <text>4-demethyl-7-[(3S)-3-amino-3-carboxypropyl]wyosine(37) in tRNA(Phe) + S-adenosyl-L-methionine = 7-[(3S)-3-amino-3-carboxypropyl]wyosine(37) in tRNA(Phe) + S-adenosyl-L-homocysteine + H(+)</text>
        <dbReference type="Rhea" id="RHEA:36635"/>
        <dbReference type="Rhea" id="RHEA-COMP:10378"/>
        <dbReference type="Rhea" id="RHEA-COMP:10379"/>
        <dbReference type="ChEBI" id="CHEBI:15378"/>
        <dbReference type="ChEBI" id="CHEBI:57856"/>
        <dbReference type="ChEBI" id="CHEBI:59789"/>
        <dbReference type="ChEBI" id="CHEBI:73543"/>
        <dbReference type="ChEBI" id="CHEBI:73550"/>
        <dbReference type="EC" id="2.1.1.282"/>
    </reaction>
</comment>
<evidence type="ECO:0000256" key="5">
    <source>
        <dbReference type="ARBA" id="ARBA00022691"/>
    </source>
</evidence>
<dbReference type="EC" id="2.1.1.282" evidence="2"/>
<evidence type="ECO:0000256" key="2">
    <source>
        <dbReference type="ARBA" id="ARBA00012750"/>
    </source>
</evidence>
<dbReference type="GeneID" id="55971341"/>
<dbReference type="PANTHER" id="PTHR48418:SF1">
    <property type="entry name" value="TRNA WYBUTOSINE-SYNTHESIZING PROTEIN 3"/>
    <property type="match status" value="1"/>
</dbReference>
<gene>
    <name evidence="11" type="ORF">GMORB2_5113</name>
</gene>
<keyword evidence="4" id="KW-0808">Transferase</keyword>
<dbReference type="InterPro" id="IPR036602">
    <property type="entry name" value="tRNA_yW-synthesising-like_sf"/>
</dbReference>
<dbReference type="InterPro" id="IPR003827">
    <property type="entry name" value="tRNA_yW-synthesising"/>
</dbReference>
<keyword evidence="6" id="KW-0819">tRNA processing</keyword>
<evidence type="ECO:0000259" key="10">
    <source>
        <dbReference type="Pfam" id="PF02676"/>
    </source>
</evidence>
<dbReference type="AlphaFoldDB" id="A0A9P4YZ47"/>
<evidence type="ECO:0000313" key="12">
    <source>
        <dbReference type="Proteomes" id="UP000749293"/>
    </source>
</evidence>
<dbReference type="PANTHER" id="PTHR48418">
    <property type="entry name" value="TRNA WYBUTOSINE-SYNTHESIZING PROTEIN 3"/>
    <property type="match status" value="1"/>
</dbReference>
<comment type="caution">
    <text evidence="11">The sequence shown here is derived from an EMBL/GenBank/DDBJ whole genome shotgun (WGS) entry which is preliminary data.</text>
</comment>
<evidence type="ECO:0000256" key="3">
    <source>
        <dbReference type="ARBA" id="ARBA00022603"/>
    </source>
</evidence>
<accession>A0A9P4YZ47</accession>
<dbReference type="GO" id="GO:0008033">
    <property type="term" value="P:tRNA processing"/>
    <property type="evidence" value="ECO:0007669"/>
    <property type="project" value="UniProtKB-KW"/>
</dbReference>
<keyword evidence="12" id="KW-1185">Reference proteome</keyword>
<dbReference type="Proteomes" id="UP000749293">
    <property type="component" value="Unassembled WGS sequence"/>
</dbReference>
<reference evidence="11" key="1">
    <citation type="submission" date="2020-03" db="EMBL/GenBank/DDBJ databases">
        <title>Site-based positive gene gene selection in Geosmithia morbida across the United States reveals a broad range of putative effectors and factors for local host and environmental adapation.</title>
        <authorList>
            <person name="Onufrak A."/>
            <person name="Murdoch R.W."/>
            <person name="Gazis R."/>
            <person name="Huff M."/>
            <person name="Staton M."/>
            <person name="Klingeman W."/>
            <person name="Hadziabdic D."/>
        </authorList>
    </citation>
    <scope>NUCLEOTIDE SEQUENCE</scope>
    <source>
        <strain evidence="11">1262</strain>
    </source>
</reference>
<dbReference type="Pfam" id="PF02676">
    <property type="entry name" value="TYW3"/>
    <property type="match status" value="1"/>
</dbReference>
<dbReference type="RefSeq" id="XP_035323099.1">
    <property type="nucleotide sequence ID" value="XM_035467087.1"/>
</dbReference>
<evidence type="ECO:0000256" key="4">
    <source>
        <dbReference type="ARBA" id="ARBA00022679"/>
    </source>
</evidence>
<evidence type="ECO:0000256" key="6">
    <source>
        <dbReference type="ARBA" id="ARBA00022694"/>
    </source>
</evidence>
<dbReference type="GO" id="GO:0032259">
    <property type="term" value="P:methylation"/>
    <property type="evidence" value="ECO:0007669"/>
    <property type="project" value="UniProtKB-KW"/>
</dbReference>
<organism evidence="11 12">
    <name type="scientific">Geosmithia morbida</name>
    <dbReference type="NCBI Taxonomy" id="1094350"/>
    <lineage>
        <taxon>Eukaryota</taxon>
        <taxon>Fungi</taxon>
        <taxon>Dikarya</taxon>
        <taxon>Ascomycota</taxon>
        <taxon>Pezizomycotina</taxon>
        <taxon>Sordariomycetes</taxon>
        <taxon>Hypocreomycetidae</taxon>
        <taxon>Hypocreales</taxon>
        <taxon>Bionectriaceae</taxon>
        <taxon>Geosmithia</taxon>
    </lineage>
</organism>
<dbReference type="EMBL" id="JAANYQ010000004">
    <property type="protein sequence ID" value="KAF4124447.1"/>
    <property type="molecule type" value="Genomic_DNA"/>
</dbReference>
<evidence type="ECO:0000256" key="8">
    <source>
        <dbReference type="ARBA" id="ARBA00049202"/>
    </source>
</evidence>
<protein>
    <recommendedName>
        <fullName evidence="2">tRNA(Phe) 7-[(3-amino-3-carboxypropyl)-4-demethylwyosine(37)-N(4)]-methyltransferase</fullName>
        <ecNumber evidence="2">2.1.1.282</ecNumber>
    </recommendedName>
    <alternativeName>
        <fullName evidence="7">tRNA(Phe) 7-((3-amino-3-carboxypropyl)-4-demethylwyosine(37)-N(4))-methyltransferase</fullName>
    </alternativeName>
</protein>
<dbReference type="SUPFAM" id="SSF111278">
    <property type="entry name" value="SSo0622-like"/>
    <property type="match status" value="1"/>
</dbReference>
<dbReference type="OrthoDB" id="263283at2759"/>
<evidence type="ECO:0000256" key="1">
    <source>
        <dbReference type="ARBA" id="ARBA00008569"/>
    </source>
</evidence>
<evidence type="ECO:0000313" key="11">
    <source>
        <dbReference type="EMBL" id="KAF4124447.1"/>
    </source>
</evidence>
<comment type="similarity">
    <text evidence="1">Belongs to the TYW3 family.</text>
</comment>
<keyword evidence="5" id="KW-0949">S-adenosyl-L-methionine</keyword>
<dbReference type="Gene3D" id="3.30.1960.10">
    <property type="entry name" value="tRNA wybutosine-synthesizing-like"/>
    <property type="match status" value="1"/>
</dbReference>
<keyword evidence="3" id="KW-0489">Methyltransferase</keyword>
<dbReference type="GO" id="GO:0008168">
    <property type="term" value="F:methyltransferase activity"/>
    <property type="evidence" value="ECO:0007669"/>
    <property type="project" value="UniProtKB-KW"/>
</dbReference>
<feature type="region of interest" description="Disordered" evidence="9">
    <location>
        <begin position="72"/>
        <end position="93"/>
    </location>
</feature>